<dbReference type="InterPro" id="IPR011146">
    <property type="entry name" value="HIT-like"/>
</dbReference>
<keyword evidence="5" id="KW-0378">Hydrolase</keyword>
<evidence type="ECO:0000256" key="1">
    <source>
        <dbReference type="PIRSR" id="PIRSR601310-1"/>
    </source>
</evidence>
<dbReference type="AlphaFoldDB" id="A0A0U4N2M0"/>
<evidence type="ECO:0000313" key="5">
    <source>
        <dbReference type="EMBL" id="BAU23526.1"/>
    </source>
</evidence>
<dbReference type="InterPro" id="IPR001310">
    <property type="entry name" value="Histidine_triad_HIT"/>
</dbReference>
<dbReference type="PANTHER" id="PTHR23089">
    <property type="entry name" value="HISTIDINE TRIAD HIT PROTEIN"/>
    <property type="match status" value="1"/>
</dbReference>
<sequence>MSCIFCRIINKEIPANQIYEDDLVLAFHDINPQAPYHILVIPKKHISTLLELTEEDKVLIGHIYGVINKIAKELGFAERGYRVVVNCKEEAGQTVFHVHFHVLAGRPMEWPPG</sequence>
<dbReference type="KEGG" id="cthi:THC_1153"/>
<dbReference type="SUPFAM" id="SSF54197">
    <property type="entry name" value="HIT-like"/>
    <property type="match status" value="1"/>
</dbReference>
<evidence type="ECO:0000256" key="3">
    <source>
        <dbReference type="PROSITE-ProRule" id="PRU00464"/>
    </source>
</evidence>
<keyword evidence="6" id="KW-1185">Reference proteome</keyword>
<dbReference type="EMBL" id="AP014945">
    <property type="protein sequence ID" value="BAU23526.1"/>
    <property type="molecule type" value="Genomic_DNA"/>
</dbReference>
<dbReference type="Proteomes" id="UP000068196">
    <property type="component" value="Chromosome"/>
</dbReference>
<evidence type="ECO:0000259" key="4">
    <source>
        <dbReference type="PROSITE" id="PS51084"/>
    </source>
</evidence>
<evidence type="ECO:0000313" key="6">
    <source>
        <dbReference type="Proteomes" id="UP000068196"/>
    </source>
</evidence>
<gene>
    <name evidence="5" type="ORF">THC_1153</name>
</gene>
<dbReference type="Pfam" id="PF01230">
    <property type="entry name" value="HIT"/>
    <property type="match status" value="1"/>
</dbReference>
<dbReference type="InterPro" id="IPR036265">
    <property type="entry name" value="HIT-like_sf"/>
</dbReference>
<dbReference type="OrthoDB" id="9784774at2"/>
<proteinExistence type="predicted"/>
<name>A0A0U4N2M0_9BACT</name>
<dbReference type="PROSITE" id="PS51084">
    <property type="entry name" value="HIT_2"/>
    <property type="match status" value="1"/>
</dbReference>
<dbReference type="PROSITE" id="PS00892">
    <property type="entry name" value="HIT_1"/>
    <property type="match status" value="1"/>
</dbReference>
<accession>A0A0U4N2M0</accession>
<dbReference type="STRING" id="1653476.THC_1153"/>
<feature type="domain" description="HIT" evidence="4">
    <location>
        <begin position="4"/>
        <end position="113"/>
    </location>
</feature>
<organism evidence="5 6">
    <name type="scientific">Caldimicrobium thiodismutans</name>
    <dbReference type="NCBI Taxonomy" id="1653476"/>
    <lineage>
        <taxon>Bacteria</taxon>
        <taxon>Pseudomonadati</taxon>
        <taxon>Thermodesulfobacteriota</taxon>
        <taxon>Thermodesulfobacteria</taxon>
        <taxon>Thermodesulfobacteriales</taxon>
        <taxon>Thermodesulfobacteriaceae</taxon>
        <taxon>Caldimicrobium</taxon>
    </lineage>
</organism>
<dbReference type="PRINTS" id="PR00332">
    <property type="entry name" value="HISTRIAD"/>
</dbReference>
<feature type="short sequence motif" description="Histidine triad motif" evidence="2 3">
    <location>
        <begin position="97"/>
        <end position="101"/>
    </location>
</feature>
<dbReference type="RefSeq" id="WP_068514615.1">
    <property type="nucleotide sequence ID" value="NZ_AP014945.1"/>
</dbReference>
<dbReference type="CDD" id="cd01276">
    <property type="entry name" value="PKCI_related"/>
    <property type="match status" value="1"/>
</dbReference>
<reference evidence="6" key="2">
    <citation type="journal article" date="2016" name="Int. J. Syst. Evol. Microbiol.">
        <title>Caldimicrobium thiodismutans sp. nov., a sulfur-disproportionating bacterium isolated from a hot spring.</title>
        <authorList>
            <person name="Kojima H."/>
            <person name="Umezawa K."/>
            <person name="Fukui M."/>
        </authorList>
    </citation>
    <scope>NUCLEOTIDE SEQUENCE [LARGE SCALE GENOMIC DNA]</scope>
    <source>
        <strain evidence="6">TF1</strain>
    </source>
</reference>
<evidence type="ECO:0000256" key="2">
    <source>
        <dbReference type="PIRSR" id="PIRSR601310-3"/>
    </source>
</evidence>
<reference evidence="5 6" key="1">
    <citation type="journal article" date="2016" name="Int. J. Syst. Evol. Microbiol.">
        <title>Caldimicrobium thiodismutans sp. nov., a sulfur-disproportionating bacterium isolated from a hot spring, and emended description of the genus Caldimicrobium.</title>
        <authorList>
            <person name="Kojima H."/>
            <person name="Umezawa K."/>
            <person name="Fukui M."/>
        </authorList>
    </citation>
    <scope>NUCLEOTIDE SEQUENCE [LARGE SCALE GENOMIC DNA]</scope>
    <source>
        <strain evidence="5 6">TF1</strain>
    </source>
</reference>
<feature type="active site" description="Tele-AMP-histidine intermediate" evidence="1">
    <location>
        <position position="99"/>
    </location>
</feature>
<protein>
    <submittedName>
        <fullName evidence="5">HIT family hydrolase</fullName>
    </submittedName>
</protein>
<dbReference type="InterPro" id="IPR019808">
    <property type="entry name" value="Histidine_triad_CS"/>
</dbReference>
<dbReference type="GO" id="GO:0016787">
    <property type="term" value="F:hydrolase activity"/>
    <property type="evidence" value="ECO:0007669"/>
    <property type="project" value="UniProtKB-KW"/>
</dbReference>
<dbReference type="Gene3D" id="3.30.428.10">
    <property type="entry name" value="HIT-like"/>
    <property type="match status" value="1"/>
</dbReference>
<dbReference type="PATRIC" id="fig|1653476.3.peg.1193"/>